<keyword evidence="1" id="KW-1133">Transmembrane helix</keyword>
<dbReference type="AlphaFoldDB" id="A0A1B2RC93"/>
<geneLocation type="plasmid" evidence="2">
    <name>pFR260</name>
</geneLocation>
<reference evidence="3" key="2">
    <citation type="submission" date="2019-07" db="EMBL/GenBank/DDBJ databases">
        <authorList>
            <person name="Lazarte J.N."/>
            <person name="Poliero A."/>
            <person name="Beron C."/>
        </authorList>
    </citation>
    <scope>NUCLEOTIDE SEQUENCE</scope>
    <source>
        <strain evidence="3">FCC7</strain>
    </source>
</reference>
<dbReference type="EMBL" id="VIXF01000009">
    <property type="protein sequence ID" value="MBN9901660.1"/>
    <property type="molecule type" value="Genomic_DNA"/>
</dbReference>
<evidence type="ECO:0000313" key="3">
    <source>
        <dbReference type="EMBL" id="MBN9901660.1"/>
    </source>
</evidence>
<name>A0A1B2RC93_BACTU</name>
<feature type="transmembrane region" description="Helical" evidence="1">
    <location>
        <begin position="97"/>
        <end position="118"/>
    </location>
</feature>
<proteinExistence type="predicted"/>
<accession>A0A1B2RC93</accession>
<evidence type="ECO:0000256" key="1">
    <source>
        <dbReference type="SAM" id="Phobius"/>
    </source>
</evidence>
<protein>
    <submittedName>
        <fullName evidence="2">Uncharacterized protein</fullName>
    </submittedName>
</protein>
<keyword evidence="2" id="KW-0614">Plasmid</keyword>
<dbReference type="EMBL" id="KX258624">
    <property type="protein sequence ID" value="AOB42275.1"/>
    <property type="molecule type" value="Genomic_DNA"/>
</dbReference>
<evidence type="ECO:0000313" key="2">
    <source>
        <dbReference type="EMBL" id="AOB42275.1"/>
    </source>
</evidence>
<dbReference type="Proteomes" id="UP000775627">
    <property type="component" value="Unassembled WGS sequence"/>
</dbReference>
<sequence length="132" mass="14780">MSNYLSSTIKGRQNYKKLLIKSFFLSICFILISFKSNISYASEISNHQAVNTKVLGILGEDKVASNDVEENQFYPKEEISTIIKNADKSLPGTGGHIAFTSIFLGATLLFLGILMSIVKRNDKKRNWTEGLR</sequence>
<organism evidence="2">
    <name type="scientific">Bacillus thuringiensis</name>
    <dbReference type="NCBI Taxonomy" id="1428"/>
    <lineage>
        <taxon>Bacteria</taxon>
        <taxon>Bacillati</taxon>
        <taxon>Bacillota</taxon>
        <taxon>Bacilli</taxon>
        <taxon>Bacillales</taxon>
        <taxon>Bacillaceae</taxon>
        <taxon>Bacillus</taxon>
        <taxon>Bacillus cereus group</taxon>
    </lineage>
</organism>
<keyword evidence="1" id="KW-0812">Transmembrane</keyword>
<reference evidence="3" key="3">
    <citation type="journal article" date="2021" name="J. Invertebr. Pathol.">
        <title>Molecular characterization of a Bacillus thuringiensis strain from Argentina, toxic against Lepidoptera and Coleoptera, based on its whole-genome and Cry protein analysis.</title>
        <authorList>
            <person name="Nicolas Lazarte J."/>
            <person name="Pia Valacco M."/>
            <person name="Moreno S."/>
            <person name="Salerno G.L."/>
            <person name="Beron C.M."/>
        </authorList>
    </citation>
    <scope>NUCLEOTIDE SEQUENCE</scope>
    <source>
        <strain evidence="3">FCC7</strain>
    </source>
</reference>
<dbReference type="RefSeq" id="WP_076775494.1">
    <property type="nucleotide sequence ID" value="NZ_JAWUAH010000052.1"/>
</dbReference>
<reference evidence="2" key="1">
    <citation type="submission" date="2016-05" db="EMBL/GenBank/DDBJ databases">
        <title>Complete sequence and organization of pFR260, the Bacillus thuringiensis INTA Fr7-4 plasmid harbouring the insecticidal genes.</title>
        <authorList>
            <person name="Navas L.E."/>
            <person name="Amadio A.F."/>
            <person name="Ortiz E.M."/>
            <person name="Sauka D.H."/>
            <person name="Benintende G.B."/>
            <person name="Zandomeni R.O."/>
            <person name="Berretta M.F."/>
        </authorList>
    </citation>
    <scope>NUCLEOTIDE SEQUENCE</scope>
    <source>
        <strain evidence="2">INTA Fr7-4</strain>
        <plasmid evidence="2">pFR260</plasmid>
    </source>
</reference>
<gene>
    <name evidence="3" type="ORF">FME64_30930</name>
    <name evidence="2" type="ORF">pFR260_178</name>
</gene>
<keyword evidence="1" id="KW-0472">Membrane</keyword>
<feature type="transmembrane region" description="Helical" evidence="1">
    <location>
        <begin position="18"/>
        <end position="34"/>
    </location>
</feature>